<dbReference type="EMBL" id="CAKOAT010222377">
    <property type="protein sequence ID" value="CAH8356876.1"/>
    <property type="molecule type" value="Genomic_DNA"/>
</dbReference>
<evidence type="ECO:0000313" key="1">
    <source>
        <dbReference type="EMBL" id="CAH8356876.1"/>
    </source>
</evidence>
<sequence length="128" mass="15183">MATYDIVSDMEYVLAEEFSRVCDDYWRVDFDDEKVSIPPYMCESPICVMRTFEGHGGRYPYRDLVNSYCNVGLHRYNMIEVWIDEKRYGHLDFIFYVARLKESRGEGDSPRGHSYHIIMVVQRPSFSL</sequence>
<accession>A0ABC8KL46</accession>
<protein>
    <submittedName>
        <fullName evidence="1">Uncharacterized protein</fullName>
    </submittedName>
</protein>
<name>A0ABC8KL46_ERUVS</name>
<comment type="caution">
    <text evidence="1">The sequence shown here is derived from an EMBL/GenBank/DDBJ whole genome shotgun (WGS) entry which is preliminary data.</text>
</comment>
<organism evidence="1 2">
    <name type="scientific">Eruca vesicaria subsp. sativa</name>
    <name type="common">Garden rocket</name>
    <name type="synonym">Eruca sativa</name>
    <dbReference type="NCBI Taxonomy" id="29727"/>
    <lineage>
        <taxon>Eukaryota</taxon>
        <taxon>Viridiplantae</taxon>
        <taxon>Streptophyta</taxon>
        <taxon>Embryophyta</taxon>
        <taxon>Tracheophyta</taxon>
        <taxon>Spermatophyta</taxon>
        <taxon>Magnoliopsida</taxon>
        <taxon>eudicotyledons</taxon>
        <taxon>Gunneridae</taxon>
        <taxon>Pentapetalae</taxon>
        <taxon>rosids</taxon>
        <taxon>malvids</taxon>
        <taxon>Brassicales</taxon>
        <taxon>Brassicaceae</taxon>
        <taxon>Brassiceae</taxon>
        <taxon>Eruca</taxon>
    </lineage>
</organism>
<dbReference type="Proteomes" id="UP001642260">
    <property type="component" value="Unassembled WGS sequence"/>
</dbReference>
<reference evidence="1 2" key="1">
    <citation type="submission" date="2022-03" db="EMBL/GenBank/DDBJ databases">
        <authorList>
            <person name="Macdonald S."/>
            <person name="Ahmed S."/>
            <person name="Newling K."/>
        </authorList>
    </citation>
    <scope>NUCLEOTIDE SEQUENCE [LARGE SCALE GENOMIC DNA]</scope>
</reference>
<keyword evidence="2" id="KW-1185">Reference proteome</keyword>
<proteinExistence type="predicted"/>
<gene>
    <name evidence="1" type="ORF">ERUC_LOCUS22631</name>
</gene>
<dbReference type="AlphaFoldDB" id="A0ABC8KL46"/>
<evidence type="ECO:0000313" key="2">
    <source>
        <dbReference type="Proteomes" id="UP001642260"/>
    </source>
</evidence>